<feature type="domain" description="SMB" evidence="5">
    <location>
        <begin position="25"/>
        <end position="76"/>
    </location>
</feature>
<dbReference type="SUPFAM" id="SSF82895">
    <property type="entry name" value="TSP-1 type 1 repeat"/>
    <property type="match status" value="1"/>
</dbReference>
<evidence type="ECO:0000313" key="6">
    <source>
        <dbReference type="Ensembl" id="ENSVKKP00000000937.1"/>
    </source>
</evidence>
<name>A0A8D2IRD6_VARKO</name>
<evidence type="ECO:0000313" key="7">
    <source>
        <dbReference type="Proteomes" id="UP000694545"/>
    </source>
</evidence>
<dbReference type="Pfam" id="PF19028">
    <property type="entry name" value="TSP1_spondin"/>
    <property type="match status" value="1"/>
</dbReference>
<keyword evidence="1 4" id="KW-0732">Signal</keyword>
<reference evidence="6" key="2">
    <citation type="submission" date="2025-09" db="UniProtKB">
        <authorList>
            <consortium name="Ensembl"/>
        </authorList>
    </citation>
    <scope>IDENTIFICATION</scope>
</reference>
<evidence type="ECO:0000259" key="5">
    <source>
        <dbReference type="PROSITE" id="PS50958"/>
    </source>
</evidence>
<accession>A0A8D2IRD6</accession>
<proteinExistence type="predicted"/>
<evidence type="ECO:0000256" key="3">
    <source>
        <dbReference type="ARBA" id="ARBA00023180"/>
    </source>
</evidence>
<dbReference type="PROSITE" id="PS50958">
    <property type="entry name" value="SMB_2"/>
    <property type="match status" value="1"/>
</dbReference>
<dbReference type="FunFam" id="2.20.100.10:FF:000019">
    <property type="entry name" value="Thrombospondin type 1 domain containing 7A"/>
    <property type="match status" value="1"/>
</dbReference>
<evidence type="ECO:0000256" key="1">
    <source>
        <dbReference type="ARBA" id="ARBA00022729"/>
    </source>
</evidence>
<dbReference type="Proteomes" id="UP000694545">
    <property type="component" value="Unplaced"/>
</dbReference>
<dbReference type="InterPro" id="IPR039942">
    <property type="entry name" value="SBSPO"/>
</dbReference>
<keyword evidence="2" id="KW-1015">Disulfide bond</keyword>
<dbReference type="Pfam" id="PF25031">
    <property type="entry name" value="SBSPON_C"/>
    <property type="match status" value="1"/>
</dbReference>
<dbReference type="InterPro" id="IPR056801">
    <property type="entry name" value="SBSPON_C"/>
</dbReference>
<dbReference type="Gene3D" id="2.20.100.10">
    <property type="entry name" value="Thrombospondin type-1 (TSP1) repeat"/>
    <property type="match status" value="1"/>
</dbReference>
<keyword evidence="7" id="KW-1185">Reference proteome</keyword>
<dbReference type="InterPro" id="IPR001212">
    <property type="entry name" value="Somatomedin_B_dom"/>
</dbReference>
<dbReference type="InterPro" id="IPR000884">
    <property type="entry name" value="TSP1_rpt"/>
</dbReference>
<reference evidence="6" key="1">
    <citation type="submission" date="2025-08" db="UniProtKB">
        <authorList>
            <consortium name="Ensembl"/>
        </authorList>
    </citation>
    <scope>IDENTIFICATION</scope>
</reference>
<dbReference type="PANTHER" id="PTHR20920:SF2">
    <property type="entry name" value="SOMATOMEDIN-B AND THROMBOSPONDIN TYPE-1 DOMAIN-CONTAINING PROTEIN"/>
    <property type="match status" value="1"/>
</dbReference>
<sequence>ARSFWLTCCCTFCEARGWAPAGPGREGRCCPGRDPTCASTGWRADRAYGTCFCDEACRRTGDCCYDYAQACPASPCIVEEWSQWSGCAEQCKPNFRVRTRVIQQEPKNGGEPCPPLEEKAGCLEYNTYERKNCGDEYVPAFITTSEYNKERKERARNPNWSSEAEDSSYCVEFRTESLSLSCSMENRPYARWTQYLRVGYTVCVTCQAPAMSTGSHRCSGDGIDADGNKVLHWQAVGNHFCHGTWKKVQQIEECSCPLVHSFIFT</sequence>
<dbReference type="InterPro" id="IPR036383">
    <property type="entry name" value="TSP1_rpt_sf"/>
</dbReference>
<dbReference type="PROSITE" id="PS00524">
    <property type="entry name" value="SMB_1"/>
    <property type="match status" value="1"/>
</dbReference>
<dbReference type="OMA" id="QAASPQW"/>
<protein>
    <submittedName>
        <fullName evidence="6">Somatomedin B and thrombospondin type 1 domain containing</fullName>
    </submittedName>
</protein>
<dbReference type="Ensembl" id="ENSVKKT00000000971.1">
    <property type="protein sequence ID" value="ENSVKKP00000000937.1"/>
    <property type="gene ID" value="ENSVKKG00000000785.1"/>
</dbReference>
<dbReference type="PROSITE" id="PS50092">
    <property type="entry name" value="TSP1"/>
    <property type="match status" value="1"/>
</dbReference>
<keyword evidence="3" id="KW-0325">Glycoprotein</keyword>
<dbReference type="PANTHER" id="PTHR20920">
    <property type="entry name" value="RPE-SPONDIN"/>
    <property type="match status" value="1"/>
</dbReference>
<feature type="signal peptide" evidence="4">
    <location>
        <begin position="1"/>
        <end position="15"/>
    </location>
</feature>
<evidence type="ECO:0000256" key="4">
    <source>
        <dbReference type="SAM" id="SignalP"/>
    </source>
</evidence>
<dbReference type="InterPro" id="IPR044004">
    <property type="entry name" value="TSP1_spondin_dom"/>
</dbReference>
<feature type="chain" id="PRO_5034023228" evidence="4">
    <location>
        <begin position="16"/>
        <end position="265"/>
    </location>
</feature>
<evidence type="ECO:0000256" key="2">
    <source>
        <dbReference type="ARBA" id="ARBA00023157"/>
    </source>
</evidence>
<organism evidence="6 7">
    <name type="scientific">Varanus komodoensis</name>
    <name type="common">Komodo dragon</name>
    <dbReference type="NCBI Taxonomy" id="61221"/>
    <lineage>
        <taxon>Eukaryota</taxon>
        <taxon>Metazoa</taxon>
        <taxon>Chordata</taxon>
        <taxon>Craniata</taxon>
        <taxon>Vertebrata</taxon>
        <taxon>Euteleostomi</taxon>
        <taxon>Lepidosauria</taxon>
        <taxon>Squamata</taxon>
        <taxon>Bifurcata</taxon>
        <taxon>Unidentata</taxon>
        <taxon>Episquamata</taxon>
        <taxon>Toxicofera</taxon>
        <taxon>Anguimorpha</taxon>
        <taxon>Paleoanguimorpha</taxon>
        <taxon>Varanoidea</taxon>
        <taxon>Varanidae</taxon>
        <taxon>Varanus</taxon>
    </lineage>
</organism>
<dbReference type="AlphaFoldDB" id="A0A8D2IRD6"/>